<gene>
    <name evidence="1" type="ORF">GCM10022288_21050</name>
</gene>
<dbReference type="EMBL" id="BAABBX010000015">
    <property type="protein sequence ID" value="GAA4190948.1"/>
    <property type="molecule type" value="Genomic_DNA"/>
</dbReference>
<keyword evidence="2" id="KW-1185">Reference proteome</keyword>
<proteinExistence type="predicted"/>
<sequence length="81" mass="8922">MVHELVAIAADHFVQTRIADSGEGCRIGVLQVAERIDEPHGLRHLREDHGNQFLDEMCAVVSDIRHGAHSCTIALRAHCVS</sequence>
<protein>
    <submittedName>
        <fullName evidence="1">Uncharacterized protein</fullName>
    </submittedName>
</protein>
<reference evidence="2" key="1">
    <citation type="journal article" date="2019" name="Int. J. Syst. Evol. Microbiol.">
        <title>The Global Catalogue of Microorganisms (GCM) 10K type strain sequencing project: providing services to taxonomists for standard genome sequencing and annotation.</title>
        <authorList>
            <consortium name="The Broad Institute Genomics Platform"/>
            <consortium name="The Broad Institute Genome Sequencing Center for Infectious Disease"/>
            <person name="Wu L."/>
            <person name="Ma J."/>
        </authorList>
    </citation>
    <scope>NUCLEOTIDE SEQUENCE [LARGE SCALE GENOMIC DNA]</scope>
    <source>
        <strain evidence="2">JCM 17593</strain>
    </source>
</reference>
<comment type="caution">
    <text evidence="1">The sequence shown here is derived from an EMBL/GenBank/DDBJ whole genome shotgun (WGS) entry which is preliminary data.</text>
</comment>
<evidence type="ECO:0000313" key="2">
    <source>
        <dbReference type="Proteomes" id="UP001500213"/>
    </source>
</evidence>
<organism evidence="1 2">
    <name type="scientific">Gryllotalpicola kribbensis</name>
    <dbReference type="NCBI Taxonomy" id="993084"/>
    <lineage>
        <taxon>Bacteria</taxon>
        <taxon>Bacillati</taxon>
        <taxon>Actinomycetota</taxon>
        <taxon>Actinomycetes</taxon>
        <taxon>Micrococcales</taxon>
        <taxon>Microbacteriaceae</taxon>
        <taxon>Gryllotalpicola</taxon>
    </lineage>
</organism>
<evidence type="ECO:0000313" key="1">
    <source>
        <dbReference type="EMBL" id="GAA4190948.1"/>
    </source>
</evidence>
<accession>A0ABP8AUL4</accession>
<name>A0ABP8AUL4_9MICO</name>
<dbReference type="Proteomes" id="UP001500213">
    <property type="component" value="Unassembled WGS sequence"/>
</dbReference>